<dbReference type="GO" id="GO:0005886">
    <property type="term" value="C:plasma membrane"/>
    <property type="evidence" value="ECO:0007669"/>
    <property type="project" value="TreeGrafter"/>
</dbReference>
<feature type="transmembrane region" description="Helical" evidence="2">
    <location>
        <begin position="273"/>
        <end position="295"/>
    </location>
</feature>
<feature type="transmembrane region" description="Helical" evidence="2">
    <location>
        <begin position="30"/>
        <end position="50"/>
    </location>
</feature>
<comment type="caution">
    <text evidence="3">The sequence shown here is derived from an EMBL/GenBank/DDBJ whole genome shotgun (WGS) entry which is preliminary data.</text>
</comment>
<proteinExistence type="inferred from homology"/>
<evidence type="ECO:0000256" key="2">
    <source>
        <dbReference type="SAM" id="Phobius"/>
    </source>
</evidence>
<dbReference type="InterPro" id="IPR039672">
    <property type="entry name" value="MFS_2"/>
</dbReference>
<keyword evidence="4" id="KW-1185">Reference proteome</keyword>
<keyword evidence="2" id="KW-1133">Transmembrane helix</keyword>
<feature type="transmembrane region" description="Helical" evidence="2">
    <location>
        <begin position="190"/>
        <end position="210"/>
    </location>
</feature>
<evidence type="ECO:0008006" key="5">
    <source>
        <dbReference type="Google" id="ProtNLM"/>
    </source>
</evidence>
<feature type="transmembrane region" description="Helical" evidence="2">
    <location>
        <begin position="56"/>
        <end position="80"/>
    </location>
</feature>
<protein>
    <recommendedName>
        <fullName evidence="5">MFS transporter</fullName>
    </recommendedName>
</protein>
<dbReference type="CDD" id="cd17332">
    <property type="entry name" value="MFS_MelB_like"/>
    <property type="match status" value="1"/>
</dbReference>
<feature type="transmembrane region" description="Helical" evidence="2">
    <location>
        <begin position="242"/>
        <end position="267"/>
    </location>
</feature>
<dbReference type="GO" id="GO:0006814">
    <property type="term" value="P:sodium ion transport"/>
    <property type="evidence" value="ECO:0007669"/>
    <property type="project" value="InterPro"/>
</dbReference>
<dbReference type="RefSeq" id="WP_107969640.1">
    <property type="nucleotide sequence ID" value="NZ_NWBU01000017.1"/>
</dbReference>
<reference evidence="3 4" key="1">
    <citation type="submission" date="2017-09" db="EMBL/GenBank/DDBJ databases">
        <title>Sphingomonas panjinensis sp.nov., isolated from oil-contaminated soil.</title>
        <authorList>
            <person name="Wang L."/>
            <person name="Chen L."/>
        </authorList>
    </citation>
    <scope>NUCLEOTIDE SEQUENCE [LARGE SCALE GENOMIC DNA]</scope>
    <source>
        <strain evidence="3 4">FW-11</strain>
    </source>
</reference>
<dbReference type="AlphaFoldDB" id="A0A2T5FU09"/>
<dbReference type="PANTHER" id="PTHR11328:SF24">
    <property type="entry name" value="MAJOR FACILITATOR SUPERFAMILY (MFS) PROFILE DOMAIN-CONTAINING PROTEIN"/>
    <property type="match status" value="1"/>
</dbReference>
<keyword evidence="2" id="KW-0472">Membrane</keyword>
<accession>A0A2T5FU09</accession>
<dbReference type="InterPro" id="IPR036259">
    <property type="entry name" value="MFS_trans_sf"/>
</dbReference>
<evidence type="ECO:0000313" key="4">
    <source>
        <dbReference type="Proteomes" id="UP000244162"/>
    </source>
</evidence>
<dbReference type="Pfam" id="PF13347">
    <property type="entry name" value="MFS_2"/>
    <property type="match status" value="1"/>
</dbReference>
<gene>
    <name evidence="3" type="ORF">CLG96_16540</name>
</gene>
<organism evidence="3 4">
    <name type="scientific">Sphingomonas oleivorans</name>
    <dbReference type="NCBI Taxonomy" id="1735121"/>
    <lineage>
        <taxon>Bacteria</taxon>
        <taxon>Pseudomonadati</taxon>
        <taxon>Pseudomonadota</taxon>
        <taxon>Alphaproteobacteria</taxon>
        <taxon>Sphingomonadales</taxon>
        <taxon>Sphingomonadaceae</taxon>
        <taxon>Sphingomonas</taxon>
    </lineage>
</organism>
<name>A0A2T5FU09_9SPHN</name>
<feature type="transmembrane region" description="Helical" evidence="2">
    <location>
        <begin position="92"/>
        <end position="109"/>
    </location>
</feature>
<feature type="transmembrane region" description="Helical" evidence="2">
    <location>
        <begin position="415"/>
        <end position="439"/>
    </location>
</feature>
<dbReference type="Gene3D" id="1.20.1250.20">
    <property type="entry name" value="MFS general substrate transporter like domains"/>
    <property type="match status" value="2"/>
</dbReference>
<dbReference type="PANTHER" id="PTHR11328">
    <property type="entry name" value="MAJOR FACILITATOR SUPERFAMILY DOMAIN-CONTAINING PROTEIN"/>
    <property type="match status" value="1"/>
</dbReference>
<comment type="similarity">
    <text evidence="1">Belongs to the sodium:galactoside symporter (TC 2.A.2) family.</text>
</comment>
<dbReference type="Proteomes" id="UP000244162">
    <property type="component" value="Unassembled WGS sequence"/>
</dbReference>
<keyword evidence="2" id="KW-0812">Transmembrane</keyword>
<evidence type="ECO:0000313" key="3">
    <source>
        <dbReference type="EMBL" id="PTQ07761.1"/>
    </source>
</evidence>
<feature type="transmembrane region" description="Helical" evidence="2">
    <location>
        <begin position="121"/>
        <end position="143"/>
    </location>
</feature>
<dbReference type="EMBL" id="NWBU01000017">
    <property type="protein sequence ID" value="PTQ07761.1"/>
    <property type="molecule type" value="Genomic_DNA"/>
</dbReference>
<sequence>MKATSLTIHAGRASHMVGLREKIGYGLGDFASNLIWATTLTYIVFFYTDIYRIPPAYVAAILLVCRIANAVIDPVIGLAIDRRHGREKARPFLKWGAAPLAVATLLVFVPVGEAVGVKVAWAIGTFLLLSITYSFVNTAYGMLTNLMTTDTVGRLKLASARIIGANVGSVLIGWITLSGVALLGQGDQRQGFMLFMGATGVTAALCFLITHRMCRETVHYDAVPVTGGSGALARALLRNRPWLVLTLIKFLNSTANTLSLGSATFAAVHVLGLGAGFGGTLIAVLTASSFAGCWLATPVGRRLGSRAAVRVTNLAQAACFFALAFVPQTEVPVLALVAMIGLLIGMRDPVTYTMLSDTLDYGMARTGVNAMGLGYSIASAAYKVAAGIGGALSAGLLASSGYVAGAAVQPDSAKAAIVMGFALLPGALLLCSCLVTWAYPPDAEIEHRKSFVARE</sequence>
<dbReference type="GO" id="GO:0008643">
    <property type="term" value="P:carbohydrate transport"/>
    <property type="evidence" value="ECO:0007669"/>
    <property type="project" value="InterPro"/>
</dbReference>
<feature type="transmembrane region" description="Helical" evidence="2">
    <location>
        <begin position="362"/>
        <end position="382"/>
    </location>
</feature>
<dbReference type="OrthoDB" id="9764596at2"/>
<dbReference type="GO" id="GO:0015293">
    <property type="term" value="F:symporter activity"/>
    <property type="evidence" value="ECO:0007669"/>
    <property type="project" value="InterPro"/>
</dbReference>
<feature type="transmembrane region" description="Helical" evidence="2">
    <location>
        <begin position="163"/>
        <end position="184"/>
    </location>
</feature>
<feature type="transmembrane region" description="Helical" evidence="2">
    <location>
        <begin position="331"/>
        <end position="350"/>
    </location>
</feature>
<dbReference type="InterPro" id="IPR001927">
    <property type="entry name" value="Na/Gal_symport"/>
</dbReference>
<feature type="transmembrane region" description="Helical" evidence="2">
    <location>
        <begin position="388"/>
        <end position="408"/>
    </location>
</feature>
<dbReference type="NCBIfam" id="TIGR00792">
    <property type="entry name" value="gph"/>
    <property type="match status" value="1"/>
</dbReference>
<evidence type="ECO:0000256" key="1">
    <source>
        <dbReference type="ARBA" id="ARBA00009617"/>
    </source>
</evidence>
<dbReference type="SUPFAM" id="SSF103473">
    <property type="entry name" value="MFS general substrate transporter"/>
    <property type="match status" value="1"/>
</dbReference>